<name>A0A975M4T4_9MICC</name>
<gene>
    <name evidence="7" type="ORF">KKR91_15230</name>
</gene>
<dbReference type="InterPro" id="IPR011831">
    <property type="entry name" value="ADP-Glc_PPase"/>
</dbReference>
<dbReference type="PANTHER" id="PTHR43523">
    <property type="entry name" value="GLUCOSE-1-PHOSPHATE ADENYLYLTRANSFERASE-RELATED"/>
    <property type="match status" value="1"/>
</dbReference>
<dbReference type="InterPro" id="IPR029044">
    <property type="entry name" value="Nucleotide-diphossugar_trans"/>
</dbReference>
<dbReference type="GO" id="GO:0008878">
    <property type="term" value="F:glucose-1-phosphate adenylyltransferase activity"/>
    <property type="evidence" value="ECO:0007669"/>
    <property type="project" value="InterPro"/>
</dbReference>
<dbReference type="RefSeq" id="WP_210227560.1">
    <property type="nucleotide sequence ID" value="NZ_CP076022.1"/>
</dbReference>
<feature type="domain" description="Glucose-1-phosphate adenylyltransferase/Bifunctional protein GlmU-like C-terminal hexapeptide" evidence="6">
    <location>
        <begin position="284"/>
        <end position="363"/>
    </location>
</feature>
<evidence type="ECO:0000313" key="8">
    <source>
        <dbReference type="Proteomes" id="UP000676885"/>
    </source>
</evidence>
<dbReference type="EMBL" id="CP076022">
    <property type="protein sequence ID" value="QWC09794.1"/>
    <property type="molecule type" value="Genomic_DNA"/>
</dbReference>
<dbReference type="Gene3D" id="2.160.10.10">
    <property type="entry name" value="Hexapeptide repeat proteins"/>
    <property type="match status" value="1"/>
</dbReference>
<dbReference type="SUPFAM" id="SSF53448">
    <property type="entry name" value="Nucleotide-diphospho-sugar transferases"/>
    <property type="match status" value="1"/>
</dbReference>
<evidence type="ECO:0000256" key="2">
    <source>
        <dbReference type="ARBA" id="ARBA00022679"/>
    </source>
</evidence>
<dbReference type="InterPro" id="IPR011004">
    <property type="entry name" value="Trimer_LpxA-like_sf"/>
</dbReference>
<keyword evidence="2 7" id="KW-0808">Transferase</keyword>
<keyword evidence="4" id="KW-0320">Glycogen biosynthesis</keyword>
<reference evidence="7 8" key="1">
    <citation type="submission" date="2021-05" db="EMBL/GenBank/DDBJ databases">
        <title>Novel species in genus Arthrobacter.</title>
        <authorList>
            <person name="Zhang G."/>
        </authorList>
    </citation>
    <scope>NUCLEOTIDE SEQUENCE [LARGE SCALE GENOMIC DNA]</scope>
    <source>
        <strain evidence="8">zg-ZUI227</strain>
    </source>
</reference>
<proteinExistence type="inferred from homology"/>
<dbReference type="InterPro" id="IPR005835">
    <property type="entry name" value="NTP_transferase_dom"/>
</dbReference>
<comment type="similarity">
    <text evidence="1">Belongs to the bacterial/plant glucose-1-phosphate adenylyltransferase family.</text>
</comment>
<evidence type="ECO:0000256" key="1">
    <source>
        <dbReference type="ARBA" id="ARBA00010443"/>
    </source>
</evidence>
<dbReference type="CDD" id="cd02508">
    <property type="entry name" value="ADP_Glucose_PP"/>
    <property type="match status" value="1"/>
</dbReference>
<sequence length="381" mass="40542">MQVPRILTIILAGGTGGRLGPLTDHRAKPAMPVAGSYRLIDIALSNLHNSGMTDVWIVEQYKPKSLNDHLVSGRPWDLDRTNGGLRVLPPYQGGEGEGFAEGNADALYRQAGYIREYDPDLVLVLSADHLYTMDFRDVVATHHDAGAALTVVTTKIRNNPSDHGVVQVNGGTVTGFEYKPEQPKTDLVAAEIFLYDAGVLLTAMDDLVEREGQLEDYGDQLIPYLVQTEKVAEHRLEGYWRDMGTPRSYHQGHMDLIDGHGLDFDNPQWPILSAAPRRLPGFAGETAKVSSSLLAPGSRVEGTIHRSVLGPGAVVEAGAEVDSCVILGDVRISSGAKLRNAIVDAGAVIGGGTSLDGAELDPDAGVVVIGADGALGTPPSS</sequence>
<dbReference type="Pfam" id="PF00483">
    <property type="entry name" value="NTP_transferase"/>
    <property type="match status" value="1"/>
</dbReference>
<dbReference type="InterPro" id="IPR056818">
    <property type="entry name" value="GlmU/GlgC-like_hexapep"/>
</dbReference>
<keyword evidence="3" id="KW-0548">Nucleotidyltransferase</keyword>
<dbReference type="SUPFAM" id="SSF51161">
    <property type="entry name" value="Trimeric LpxA-like enzymes"/>
    <property type="match status" value="1"/>
</dbReference>
<organism evidence="7 8">
    <name type="scientific">Arthrobacter jiangjiafuii</name>
    <dbReference type="NCBI Taxonomy" id="2817475"/>
    <lineage>
        <taxon>Bacteria</taxon>
        <taxon>Bacillati</taxon>
        <taxon>Actinomycetota</taxon>
        <taxon>Actinomycetes</taxon>
        <taxon>Micrococcales</taxon>
        <taxon>Micrococcaceae</taxon>
        <taxon>Arthrobacter</taxon>
    </lineage>
</organism>
<keyword evidence="8" id="KW-1185">Reference proteome</keyword>
<dbReference type="AlphaFoldDB" id="A0A975M4T4"/>
<evidence type="ECO:0000259" key="5">
    <source>
        <dbReference type="Pfam" id="PF00483"/>
    </source>
</evidence>
<dbReference type="GO" id="GO:0005978">
    <property type="term" value="P:glycogen biosynthetic process"/>
    <property type="evidence" value="ECO:0007669"/>
    <property type="project" value="UniProtKB-KW"/>
</dbReference>
<evidence type="ECO:0000259" key="6">
    <source>
        <dbReference type="Pfam" id="PF24894"/>
    </source>
</evidence>
<dbReference type="PANTHER" id="PTHR43523:SF2">
    <property type="entry name" value="GLUCOSE-1-PHOSPHATE ADENYLYLTRANSFERASE"/>
    <property type="match status" value="1"/>
</dbReference>
<dbReference type="Proteomes" id="UP000676885">
    <property type="component" value="Chromosome"/>
</dbReference>
<evidence type="ECO:0000313" key="7">
    <source>
        <dbReference type="EMBL" id="QWC09794.1"/>
    </source>
</evidence>
<dbReference type="Pfam" id="PF24894">
    <property type="entry name" value="Hexapep_GlmU"/>
    <property type="match status" value="1"/>
</dbReference>
<dbReference type="CDD" id="cd04651">
    <property type="entry name" value="LbH_G1P_AT_C"/>
    <property type="match status" value="1"/>
</dbReference>
<dbReference type="Gene3D" id="3.90.550.10">
    <property type="entry name" value="Spore Coat Polysaccharide Biosynthesis Protein SpsA, Chain A"/>
    <property type="match status" value="1"/>
</dbReference>
<feature type="domain" description="Nucleotidyl transferase" evidence="5">
    <location>
        <begin position="8"/>
        <end position="257"/>
    </location>
</feature>
<accession>A0A975M4T4</accession>
<evidence type="ECO:0000256" key="3">
    <source>
        <dbReference type="ARBA" id="ARBA00022695"/>
    </source>
</evidence>
<dbReference type="KEGG" id="ajg:KKR91_15230"/>
<protein>
    <submittedName>
        <fullName evidence="7">NTP transferase domain-containing protein</fullName>
    </submittedName>
</protein>
<evidence type="ECO:0000256" key="4">
    <source>
        <dbReference type="ARBA" id="ARBA00023056"/>
    </source>
</evidence>